<dbReference type="Pfam" id="PF17820">
    <property type="entry name" value="PDZ_6"/>
    <property type="match status" value="1"/>
</dbReference>
<dbReference type="SUPFAM" id="SSF49562">
    <property type="entry name" value="C2 domain (Calcium/lipid-binding domain, CaLB)"/>
    <property type="match status" value="1"/>
</dbReference>
<dbReference type="PROSITE" id="PS50010">
    <property type="entry name" value="DH_2"/>
    <property type="match status" value="1"/>
</dbReference>
<dbReference type="InterPro" id="IPR041489">
    <property type="entry name" value="PDZ_6"/>
</dbReference>
<evidence type="ECO:0000313" key="7">
    <source>
        <dbReference type="RefSeq" id="XP_029657615.2"/>
    </source>
</evidence>
<dbReference type="SMART" id="SM00228">
    <property type="entry name" value="PDZ"/>
    <property type="match status" value="1"/>
</dbReference>
<dbReference type="Gene3D" id="2.30.42.10">
    <property type="match status" value="1"/>
</dbReference>
<dbReference type="AlphaFoldDB" id="A0A6P7U5M0"/>
<evidence type="ECO:0000259" key="4">
    <source>
        <dbReference type="PROSITE" id="PS50010"/>
    </source>
</evidence>
<dbReference type="Gene3D" id="2.60.40.150">
    <property type="entry name" value="C2 domain"/>
    <property type="match status" value="1"/>
</dbReference>
<dbReference type="Gene3D" id="1.20.900.10">
    <property type="entry name" value="Dbl homology (DH) domain"/>
    <property type="match status" value="1"/>
</dbReference>
<proteinExistence type="predicted"/>
<reference evidence="7" key="1">
    <citation type="submission" date="2025-08" db="UniProtKB">
        <authorList>
            <consortium name="RefSeq"/>
        </authorList>
    </citation>
    <scope>IDENTIFICATION</scope>
</reference>
<dbReference type="SUPFAM" id="SSF48065">
    <property type="entry name" value="DBL homology domain (DH-domain)"/>
    <property type="match status" value="1"/>
</dbReference>
<accession>A0A6P7U5M0</accession>
<dbReference type="PROSITE" id="PS50106">
    <property type="entry name" value="PDZ"/>
    <property type="match status" value="1"/>
</dbReference>
<dbReference type="SMART" id="SM00325">
    <property type="entry name" value="RhoGEF"/>
    <property type="match status" value="1"/>
</dbReference>
<dbReference type="KEGG" id="osn:115231791"/>
<dbReference type="InterPro" id="IPR000008">
    <property type="entry name" value="C2_dom"/>
</dbReference>
<evidence type="ECO:0000259" key="2">
    <source>
        <dbReference type="PROSITE" id="PS50003"/>
    </source>
</evidence>
<feature type="compositionally biased region" description="Polar residues" evidence="1">
    <location>
        <begin position="321"/>
        <end position="330"/>
    </location>
</feature>
<evidence type="ECO:0000313" key="6">
    <source>
        <dbReference type="Proteomes" id="UP000515154"/>
    </source>
</evidence>
<dbReference type="RefSeq" id="XP_029657615.2">
    <property type="nucleotide sequence ID" value="XM_029801755.2"/>
</dbReference>
<feature type="region of interest" description="Disordered" evidence="1">
    <location>
        <begin position="303"/>
        <end position="337"/>
    </location>
</feature>
<sequence>MTSNSKRKEEKDCGMEADLSPFKRLRINVPGTQISQERMSKYKKEAVKNLRKQGQLKLSIYMNSGMLTVNVIQARNLQTKRKTTCDSVVKISLIPDEQKRTRYSTKMVVDSNNPVYDDKISFELLQDDISKRLMISVWHIDQSNYAKDYLGSMSFGVLHLMKPNRCVDGWYHLLNEKVGRNKHLLVAGKLTPDLQMRGLHGIPLINKDLWGMESLIISVDRGKSGYGFSVVDGCPVRVSRVDAASPAAEAGLKINDRIAKVNGKNVSRSIAVSVAKLVKNSKYKVSLDIQRPMSYENLEKSPWRWKGKTDDDDDRAEDEGNTQNGSSEQNAAKENEVSVDEDVMLGNGYKMATSTPFPGKLDRKIFHLSKPDTSESRAAAIQQLVDLEREYIDFMHGGIEQYSRPLRHCILSQKQHTELFQNIEKLVTLSEYLLKQLQYNAPSCSSTETDDTSETDSNIIHNIGLIYKSKLQMIYQAYKVYAQGLGQANTVLKDLQNNANFKMFLKECVSAVKQTSISAFITRPSQHVKEMYQTLREIFCNTPQEDSDYLNLKLVVEGLQLCATYITNYTCIRAQKLASSSSSSSHSSSMSNSSLSSYTNSSHSGVSSAVFDGNPSERLKSSVCAVSVSRDFHYEGKLQVSNTVCVKKEQASISYIRNLKPSKSNLGQTSSNCSEDSGHSVDSQLSSIQKKLYFPSTVPYFQLCQEERHLIYSGEIFRWDGDVWNKLQLMLFSDLLLQTEKSADGRLTVVESPLMLYSLQGIESQRKHATDFLLHVMCSSDKSLASLKKLMFRAPNIEQKYTWKTLIEQRILTYRSGSLESFITSDISGASGVIV</sequence>
<dbReference type="Pfam" id="PF00621">
    <property type="entry name" value="RhoGEF"/>
    <property type="match status" value="1"/>
</dbReference>
<dbReference type="InterPro" id="IPR011993">
    <property type="entry name" value="PH-like_dom_sf"/>
</dbReference>
<name>A0A6P7U5M0_9MOLL</name>
<dbReference type="InterPro" id="IPR000219">
    <property type="entry name" value="DH_dom"/>
</dbReference>
<gene>
    <name evidence="7" type="primary">LOC115231791</name>
</gene>
<feature type="domain" description="DH" evidence="4">
    <location>
        <begin position="376"/>
        <end position="569"/>
    </location>
</feature>
<feature type="domain" description="PH" evidence="2">
    <location>
        <begin position="709"/>
        <end position="812"/>
    </location>
</feature>
<feature type="domain" description="PDZ" evidence="5">
    <location>
        <begin position="216"/>
        <end position="293"/>
    </location>
</feature>
<dbReference type="InterPro" id="IPR001478">
    <property type="entry name" value="PDZ"/>
</dbReference>
<evidence type="ECO:0000259" key="3">
    <source>
        <dbReference type="PROSITE" id="PS50004"/>
    </source>
</evidence>
<feature type="domain" description="C2" evidence="3">
    <location>
        <begin position="52"/>
        <end position="171"/>
    </location>
</feature>
<feature type="compositionally biased region" description="Acidic residues" evidence="1">
    <location>
        <begin position="310"/>
        <end position="320"/>
    </location>
</feature>
<dbReference type="PROSITE" id="PS50003">
    <property type="entry name" value="PH_DOMAIN"/>
    <property type="match status" value="1"/>
</dbReference>
<dbReference type="PANTHER" id="PTHR46848">
    <property type="entry name" value="REGULATOR OF G-PROTEIN SIGNALING 3"/>
    <property type="match status" value="1"/>
</dbReference>
<dbReference type="Pfam" id="PF00168">
    <property type="entry name" value="C2"/>
    <property type="match status" value="1"/>
</dbReference>
<dbReference type="SUPFAM" id="SSF50156">
    <property type="entry name" value="PDZ domain-like"/>
    <property type="match status" value="1"/>
</dbReference>
<dbReference type="InterPro" id="IPR035892">
    <property type="entry name" value="C2_domain_sf"/>
</dbReference>
<dbReference type="GO" id="GO:0005886">
    <property type="term" value="C:plasma membrane"/>
    <property type="evidence" value="ECO:0007669"/>
    <property type="project" value="TreeGrafter"/>
</dbReference>
<keyword evidence="6" id="KW-1185">Reference proteome</keyword>
<organism evidence="6 7">
    <name type="scientific">Octopus sinensis</name>
    <name type="common">East Asian common octopus</name>
    <dbReference type="NCBI Taxonomy" id="2607531"/>
    <lineage>
        <taxon>Eukaryota</taxon>
        <taxon>Metazoa</taxon>
        <taxon>Spiralia</taxon>
        <taxon>Lophotrochozoa</taxon>
        <taxon>Mollusca</taxon>
        <taxon>Cephalopoda</taxon>
        <taxon>Coleoidea</taxon>
        <taxon>Octopodiformes</taxon>
        <taxon>Octopoda</taxon>
        <taxon>Incirrata</taxon>
        <taxon>Octopodidae</taxon>
        <taxon>Octopus</taxon>
    </lineage>
</organism>
<dbReference type="InterPro" id="IPR036034">
    <property type="entry name" value="PDZ_sf"/>
</dbReference>
<dbReference type="PROSITE" id="PS50004">
    <property type="entry name" value="C2"/>
    <property type="match status" value="1"/>
</dbReference>
<dbReference type="InterPro" id="IPR035899">
    <property type="entry name" value="DBL_dom_sf"/>
</dbReference>
<evidence type="ECO:0000256" key="1">
    <source>
        <dbReference type="SAM" id="MobiDB-lite"/>
    </source>
</evidence>
<dbReference type="SMART" id="SM00239">
    <property type="entry name" value="C2"/>
    <property type="match status" value="1"/>
</dbReference>
<dbReference type="InterPro" id="IPR001849">
    <property type="entry name" value="PH_domain"/>
</dbReference>
<dbReference type="Gene3D" id="2.30.29.30">
    <property type="entry name" value="Pleckstrin-homology domain (PH domain)/Phosphotyrosine-binding domain (PTB)"/>
    <property type="match status" value="1"/>
</dbReference>
<dbReference type="GO" id="GO:0005634">
    <property type="term" value="C:nucleus"/>
    <property type="evidence" value="ECO:0007669"/>
    <property type="project" value="TreeGrafter"/>
</dbReference>
<evidence type="ECO:0000259" key="5">
    <source>
        <dbReference type="PROSITE" id="PS50106"/>
    </source>
</evidence>
<dbReference type="SUPFAM" id="SSF50729">
    <property type="entry name" value="PH domain-like"/>
    <property type="match status" value="1"/>
</dbReference>
<dbReference type="PANTHER" id="PTHR46848:SF1">
    <property type="entry name" value="REGULATOR OF G-PROTEIN SIGNALING 3"/>
    <property type="match status" value="1"/>
</dbReference>
<dbReference type="Proteomes" id="UP000515154">
    <property type="component" value="Linkage group LG1"/>
</dbReference>
<protein>
    <submittedName>
        <fullName evidence="7">Uncharacterized protein LOC115231791</fullName>
    </submittedName>
</protein>
<dbReference type="GO" id="GO:0005085">
    <property type="term" value="F:guanyl-nucleotide exchange factor activity"/>
    <property type="evidence" value="ECO:0007669"/>
    <property type="project" value="InterPro"/>
</dbReference>